<comment type="caution">
    <text evidence="1">The sequence shown here is derived from an EMBL/GenBank/DDBJ whole genome shotgun (WGS) entry which is preliminary data.</text>
</comment>
<protein>
    <submittedName>
        <fullName evidence="1">Sulfotransferase family protein</fullName>
    </submittedName>
</protein>
<dbReference type="Proteomes" id="UP001595648">
    <property type="component" value="Unassembled WGS sequence"/>
</dbReference>
<dbReference type="SUPFAM" id="SSF52540">
    <property type="entry name" value="P-loop containing nucleoside triphosphate hydrolases"/>
    <property type="match status" value="1"/>
</dbReference>
<evidence type="ECO:0000313" key="2">
    <source>
        <dbReference type="Proteomes" id="UP001595648"/>
    </source>
</evidence>
<accession>A0ABV7MLB5</accession>
<dbReference type="InterPro" id="IPR014556">
    <property type="entry name" value="UCP029407"/>
</dbReference>
<keyword evidence="2" id="KW-1185">Reference proteome</keyword>
<dbReference type="Pfam" id="PF13469">
    <property type="entry name" value="Sulfotransfer_3"/>
    <property type="match status" value="1"/>
</dbReference>
<name>A0ABV7MLB5_9HYPH</name>
<dbReference type="RefSeq" id="WP_378978717.1">
    <property type="nucleotide sequence ID" value="NZ_JBHRVD010000001.1"/>
</dbReference>
<dbReference type="PIRSF" id="PIRSF029407">
    <property type="entry name" value="UCP029407"/>
    <property type="match status" value="1"/>
</dbReference>
<dbReference type="EMBL" id="JBHRVD010000001">
    <property type="protein sequence ID" value="MFC3322104.1"/>
    <property type="molecule type" value="Genomic_DNA"/>
</dbReference>
<reference evidence="2" key="1">
    <citation type="journal article" date="2019" name="Int. J. Syst. Evol. Microbiol.">
        <title>The Global Catalogue of Microorganisms (GCM) 10K type strain sequencing project: providing services to taxonomists for standard genome sequencing and annotation.</title>
        <authorList>
            <consortium name="The Broad Institute Genomics Platform"/>
            <consortium name="The Broad Institute Genome Sequencing Center for Infectious Disease"/>
            <person name="Wu L."/>
            <person name="Ma J."/>
        </authorList>
    </citation>
    <scope>NUCLEOTIDE SEQUENCE [LARGE SCALE GENOMIC DNA]</scope>
    <source>
        <strain evidence="2">ICMP 19515</strain>
    </source>
</reference>
<evidence type="ECO:0000313" key="1">
    <source>
        <dbReference type="EMBL" id="MFC3322104.1"/>
    </source>
</evidence>
<dbReference type="Gene3D" id="3.40.50.300">
    <property type="entry name" value="P-loop containing nucleotide triphosphate hydrolases"/>
    <property type="match status" value="1"/>
</dbReference>
<sequence length="450" mass="51824">MIKHPSSENMRDEVPPTAREVMPTAVRRTCIVVLGMHRSGTSALTRAISLLGAELPKNMLGANPTNETGHWEPLRLMELHDRMLAEASSRWDDWRPFEPSDLGASRLHFYTAEIERLIDEEYGSAPLFVLKDPRISRFVPLYADIMERMHVDVRYVLIERNPLAVIASLAKRDRFTMCFSALLWLRHGLEAERATRGRPRVFLSYEDMLDDWQDGIEAITSALGINWPRSEMEWQATLSNHFSENHRHHVASAYQLEADPDINDWIKQAYRAMKALEKDPADGAAMLQLDTVRGSFDSLSTVFGDAFFSEMSARESAAAERFEQQRQAADQRVMELEETCIEADTRETQLTYQLGNLQLLAVENAAREVDLVAQANYEARRADGAEKRVRDLIEESERLKVESGRLKIEYERLRVEIHQIRSSSWWRLTYPARYLVSLPGAFARWRKRQS</sequence>
<gene>
    <name evidence="1" type="ORF">ACFOJ9_09965</name>
</gene>
<dbReference type="InterPro" id="IPR027417">
    <property type="entry name" value="P-loop_NTPase"/>
</dbReference>
<proteinExistence type="predicted"/>
<organism evidence="1 2">
    <name type="scientific">Mesorhizobium cantuariense</name>
    <dbReference type="NCBI Taxonomy" id="1300275"/>
    <lineage>
        <taxon>Bacteria</taxon>
        <taxon>Pseudomonadati</taxon>
        <taxon>Pseudomonadota</taxon>
        <taxon>Alphaproteobacteria</taxon>
        <taxon>Hyphomicrobiales</taxon>
        <taxon>Phyllobacteriaceae</taxon>
        <taxon>Mesorhizobium</taxon>
    </lineage>
</organism>